<dbReference type="Gene3D" id="3.80.10.10">
    <property type="entry name" value="Ribonuclease Inhibitor"/>
    <property type="match status" value="1"/>
</dbReference>
<accession>A0AAV8HSN2</accession>
<evidence type="ECO:0000259" key="2">
    <source>
        <dbReference type="Pfam" id="PF24758"/>
    </source>
</evidence>
<gene>
    <name evidence="3" type="ORF">LUZ62_030812</name>
</gene>
<comment type="caution">
    <text evidence="3">The sequence shown here is derived from an EMBL/GenBank/DDBJ whole genome shotgun (WGS) entry which is preliminary data.</text>
</comment>
<organism evidence="3 4">
    <name type="scientific">Rhynchospora pubera</name>
    <dbReference type="NCBI Taxonomy" id="906938"/>
    <lineage>
        <taxon>Eukaryota</taxon>
        <taxon>Viridiplantae</taxon>
        <taxon>Streptophyta</taxon>
        <taxon>Embryophyta</taxon>
        <taxon>Tracheophyta</taxon>
        <taxon>Spermatophyta</taxon>
        <taxon>Magnoliopsida</taxon>
        <taxon>Liliopsida</taxon>
        <taxon>Poales</taxon>
        <taxon>Cyperaceae</taxon>
        <taxon>Cyperoideae</taxon>
        <taxon>Rhynchosporeae</taxon>
        <taxon>Rhynchospora</taxon>
    </lineage>
</organism>
<dbReference type="PANTHER" id="PTHR31639">
    <property type="entry name" value="F-BOX PROTEIN-LIKE"/>
    <property type="match status" value="1"/>
</dbReference>
<protein>
    <submittedName>
        <fullName evidence="3">F-box/FBD/LRR-repeat protein</fullName>
    </submittedName>
</protein>
<keyword evidence="4" id="KW-1185">Reference proteome</keyword>
<sequence length="444" mass="50689">MTESMEEGDWISILPLEIKLSILSRVEVRDAVRTSALAQSWRHLWTLLPCLRVAYIRDKLGVIGHDYDMTTSATWMGRVHRLLSSLRGPIFHFELTHSGLPYFVDDQSPLFQSLLYLLLLKGGLETLHLSVEWGRAVIFLPSFSSLKRLQLYGCHVILPAAFRGFSRLTTLDLFSVKISNDDLDLLIRTSNNLTTFVKLDCVTSEDSLSVNLNFPLLRHLNFSINESVDEVSVISAPCLEQAHISLSCTNYNPEKLARMILRLVTSVAVVSSLNLSVDVLEYFSIVALPFNFTFPRLRYLKFLLNIDTMDKKIYDAFIWLIRSMPYLEELEIELRNDDSSHGNSIAILMRELLVNKHDGFACLDQTLRSVTISIVGKLDVVSSITMIQFFLLNANVLKLLKIEYLMIYEDALSMIEELQKAEVTSSDAKVVMFDRIYRFTINVK</sequence>
<dbReference type="SUPFAM" id="SSF52047">
    <property type="entry name" value="RNI-like"/>
    <property type="match status" value="1"/>
</dbReference>
<feature type="domain" description="F-box/LRR-repeat protein 15/At3g58940/PEG3-like LRR" evidence="2">
    <location>
        <begin position="140"/>
        <end position="332"/>
    </location>
</feature>
<dbReference type="Proteomes" id="UP001140206">
    <property type="component" value="Chromosome 1"/>
</dbReference>
<name>A0AAV8HSN2_9POAL</name>
<evidence type="ECO:0000313" key="4">
    <source>
        <dbReference type="Proteomes" id="UP001140206"/>
    </source>
</evidence>
<dbReference type="SUPFAM" id="SSF81383">
    <property type="entry name" value="F-box domain"/>
    <property type="match status" value="1"/>
</dbReference>
<dbReference type="AlphaFoldDB" id="A0AAV8HSN2"/>
<dbReference type="PANTHER" id="PTHR31639:SF256">
    <property type="entry name" value="OS07G0242900 PROTEIN"/>
    <property type="match status" value="1"/>
</dbReference>
<feature type="domain" description="F-box" evidence="1">
    <location>
        <begin position="11"/>
        <end position="49"/>
    </location>
</feature>
<dbReference type="EMBL" id="JAMFTS010000001">
    <property type="protein sequence ID" value="KAJ4818246.1"/>
    <property type="molecule type" value="Genomic_DNA"/>
</dbReference>
<dbReference type="InterPro" id="IPR055411">
    <property type="entry name" value="LRR_FXL15/At3g58940/PEG3-like"/>
</dbReference>
<reference evidence="3" key="1">
    <citation type="submission" date="2022-08" db="EMBL/GenBank/DDBJ databases">
        <authorList>
            <person name="Marques A."/>
        </authorList>
    </citation>
    <scope>NUCLEOTIDE SEQUENCE</scope>
    <source>
        <strain evidence="3">RhyPub2mFocal</strain>
        <tissue evidence="3">Leaves</tissue>
    </source>
</reference>
<dbReference type="InterPro" id="IPR001810">
    <property type="entry name" value="F-box_dom"/>
</dbReference>
<evidence type="ECO:0000259" key="1">
    <source>
        <dbReference type="Pfam" id="PF00646"/>
    </source>
</evidence>
<dbReference type="Pfam" id="PF24758">
    <property type="entry name" value="LRR_At5g56370"/>
    <property type="match status" value="1"/>
</dbReference>
<evidence type="ECO:0000313" key="3">
    <source>
        <dbReference type="EMBL" id="KAJ4818246.1"/>
    </source>
</evidence>
<dbReference type="InterPro" id="IPR036047">
    <property type="entry name" value="F-box-like_dom_sf"/>
</dbReference>
<proteinExistence type="predicted"/>
<dbReference type="Pfam" id="PF00646">
    <property type="entry name" value="F-box"/>
    <property type="match status" value="1"/>
</dbReference>
<dbReference type="InterPro" id="IPR032675">
    <property type="entry name" value="LRR_dom_sf"/>
</dbReference>